<evidence type="ECO:0000313" key="6">
    <source>
        <dbReference type="Proteomes" id="UP001549077"/>
    </source>
</evidence>
<evidence type="ECO:0000256" key="3">
    <source>
        <dbReference type="ARBA" id="ARBA00022833"/>
    </source>
</evidence>
<proteinExistence type="inferred from homology"/>
<sequence>MTTEGERKLFEREGADGRNVRFHFCPNCGTSLYWEGDFNPNLCIVAVGAFADPTFPAPLVSVYEQSRHDWFQLPEGMTRAQHGLVSPAATFDDQPRGK</sequence>
<dbReference type="Pfam" id="PF04828">
    <property type="entry name" value="GFA"/>
    <property type="match status" value="1"/>
</dbReference>
<keyword evidence="6" id="KW-1185">Reference proteome</keyword>
<evidence type="ECO:0000256" key="2">
    <source>
        <dbReference type="ARBA" id="ARBA00022723"/>
    </source>
</evidence>
<reference evidence="5 6" key="1">
    <citation type="submission" date="2024-06" db="EMBL/GenBank/DDBJ databases">
        <title>Genomic Encyclopedia of Type Strains, Phase IV (KMG-IV): sequencing the most valuable type-strain genomes for metagenomic binning, comparative biology and taxonomic classification.</title>
        <authorList>
            <person name="Goeker M."/>
        </authorList>
    </citation>
    <scope>NUCLEOTIDE SEQUENCE [LARGE SCALE GENOMIC DNA]</scope>
    <source>
        <strain evidence="5 6">DSM 29288</strain>
    </source>
</reference>
<evidence type="ECO:0000256" key="1">
    <source>
        <dbReference type="ARBA" id="ARBA00005495"/>
    </source>
</evidence>
<name>A0ABV2MQA3_9HYPH</name>
<comment type="caution">
    <text evidence="5">The sequence shown here is derived from an EMBL/GenBank/DDBJ whole genome shotgun (WGS) entry which is preliminary data.</text>
</comment>
<dbReference type="Gene3D" id="2.170.150.70">
    <property type="match status" value="1"/>
</dbReference>
<comment type="similarity">
    <text evidence="1">Belongs to the Gfa family.</text>
</comment>
<dbReference type="InterPro" id="IPR011057">
    <property type="entry name" value="Mss4-like_sf"/>
</dbReference>
<dbReference type="SUPFAM" id="SSF51316">
    <property type="entry name" value="Mss4-like"/>
    <property type="match status" value="1"/>
</dbReference>
<keyword evidence="2" id="KW-0479">Metal-binding</keyword>
<evidence type="ECO:0000313" key="5">
    <source>
        <dbReference type="EMBL" id="MET3757467.1"/>
    </source>
</evidence>
<dbReference type="Proteomes" id="UP001549077">
    <property type="component" value="Unassembled WGS sequence"/>
</dbReference>
<evidence type="ECO:0000259" key="4">
    <source>
        <dbReference type="Pfam" id="PF04828"/>
    </source>
</evidence>
<dbReference type="InterPro" id="IPR006913">
    <property type="entry name" value="CENP-V/GFA"/>
</dbReference>
<feature type="domain" description="CENP-V/GFA" evidence="4">
    <location>
        <begin position="3"/>
        <end position="65"/>
    </location>
</feature>
<organism evidence="5 6">
    <name type="scientific">Rhizobium binae</name>
    <dbReference type="NCBI Taxonomy" id="1138190"/>
    <lineage>
        <taxon>Bacteria</taxon>
        <taxon>Pseudomonadati</taxon>
        <taxon>Pseudomonadota</taxon>
        <taxon>Alphaproteobacteria</taxon>
        <taxon>Hyphomicrobiales</taxon>
        <taxon>Rhizobiaceae</taxon>
        <taxon>Rhizobium/Agrobacterium group</taxon>
        <taxon>Rhizobium</taxon>
    </lineage>
</organism>
<keyword evidence="3" id="KW-0862">Zinc</keyword>
<dbReference type="EMBL" id="JBEPMY010000017">
    <property type="protein sequence ID" value="MET3757467.1"/>
    <property type="molecule type" value="Genomic_DNA"/>
</dbReference>
<accession>A0ABV2MQA3</accession>
<protein>
    <recommendedName>
        <fullName evidence="4">CENP-V/GFA domain-containing protein</fullName>
    </recommendedName>
</protein>
<gene>
    <name evidence="5" type="ORF">ABID08_004848</name>
</gene>